<dbReference type="InterPro" id="IPR050238">
    <property type="entry name" value="DNA_Rep/Repair_Clamp_Loader"/>
</dbReference>
<dbReference type="InterPro" id="IPR027417">
    <property type="entry name" value="P-loop_NTPase"/>
</dbReference>
<dbReference type="Proteomes" id="UP000031339">
    <property type="component" value="Unassembled WGS sequence"/>
</dbReference>
<dbReference type="STRING" id="862969.SCI_0527"/>
<gene>
    <name evidence="1" type="ORF">RN79_01295</name>
</gene>
<comment type="caution">
    <text evidence="1">The sequence shown here is derived from an EMBL/GenBank/DDBJ whole genome shotgun (WGS) entry which is preliminary data.</text>
</comment>
<name>A0A0C1HLS1_STRCV</name>
<keyword evidence="1" id="KW-0548">Nucleotidyltransferase</keyword>
<dbReference type="GeneID" id="93846626"/>
<evidence type="ECO:0000313" key="2">
    <source>
        <dbReference type="Proteomes" id="UP000031339"/>
    </source>
</evidence>
<dbReference type="EMBL" id="JWIY01000001">
    <property type="protein sequence ID" value="KIC78239.1"/>
    <property type="molecule type" value="Genomic_DNA"/>
</dbReference>
<keyword evidence="1" id="KW-0808">Transferase</keyword>
<dbReference type="OrthoDB" id="9810148at2"/>
<sequence length="297" mass="34027">MKIEELAQLQPVLFERFEEILRQDRLNHAYLFTGAFGSFEMAQCLAQSLFCTNKNGVLPCGECRNCCLIEAEDFSDVTVVRPINNIIKTERVRELVRNFSQSGFESNKQVFIICDAEKMHVNAANSLLKVIEEPQSEVYIFLLTADENLILPTIKSRAQRFYFPKNSPYLLEKLEQAGVMKTQAELLTVYSQTEEEAMRLAASSSFFELVNECECFVSFCLNQKAIAYLQVAKLAGLADDKEKQGQALKVLEILFAKEMETECGRYYLDGIFTARKMWQANVSFQNALEYMVLQERI</sequence>
<protein>
    <submittedName>
        <fullName evidence="1">DNA polymerase III subunit delta</fullName>
        <ecNumber evidence="1">2.7.7.7</ecNumber>
    </submittedName>
</protein>
<dbReference type="PANTHER" id="PTHR11669">
    <property type="entry name" value="REPLICATION FACTOR C / DNA POLYMERASE III GAMMA-TAU SUBUNIT"/>
    <property type="match status" value="1"/>
</dbReference>
<dbReference type="PANTHER" id="PTHR11669:SF8">
    <property type="entry name" value="DNA POLYMERASE III SUBUNIT DELTA"/>
    <property type="match status" value="1"/>
</dbReference>
<accession>A0A0C1HLS1</accession>
<dbReference type="AlphaFoldDB" id="A0A0C1HLS1"/>
<dbReference type="SUPFAM" id="SSF52540">
    <property type="entry name" value="P-loop containing nucleoside triphosphate hydrolases"/>
    <property type="match status" value="1"/>
</dbReference>
<dbReference type="NCBIfam" id="NF005581">
    <property type="entry name" value="PRK07276.1"/>
    <property type="match status" value="1"/>
</dbReference>
<dbReference type="RefSeq" id="WP_006269834.1">
    <property type="nucleotide sequence ID" value="NZ_CAUTAL010000003.1"/>
</dbReference>
<dbReference type="GO" id="GO:0003887">
    <property type="term" value="F:DNA-directed DNA polymerase activity"/>
    <property type="evidence" value="ECO:0007669"/>
    <property type="project" value="UniProtKB-EC"/>
</dbReference>
<dbReference type="Pfam" id="PF13177">
    <property type="entry name" value="DNA_pol3_delta2"/>
    <property type="match status" value="1"/>
</dbReference>
<dbReference type="GO" id="GO:0006261">
    <property type="term" value="P:DNA-templated DNA replication"/>
    <property type="evidence" value="ECO:0007669"/>
    <property type="project" value="TreeGrafter"/>
</dbReference>
<evidence type="ECO:0000313" key="1">
    <source>
        <dbReference type="EMBL" id="KIC78239.1"/>
    </source>
</evidence>
<dbReference type="Gene3D" id="3.40.50.300">
    <property type="entry name" value="P-loop containing nucleotide triphosphate hydrolases"/>
    <property type="match status" value="1"/>
</dbReference>
<organism evidence="1 2">
    <name type="scientific">Streptococcus constellatus</name>
    <dbReference type="NCBI Taxonomy" id="76860"/>
    <lineage>
        <taxon>Bacteria</taxon>
        <taxon>Bacillati</taxon>
        <taxon>Bacillota</taxon>
        <taxon>Bacilli</taxon>
        <taxon>Lactobacillales</taxon>
        <taxon>Streptococcaceae</taxon>
        <taxon>Streptococcus</taxon>
        <taxon>Streptococcus anginosus group</taxon>
    </lineage>
</organism>
<proteinExistence type="predicted"/>
<dbReference type="EC" id="2.7.7.7" evidence="1"/>
<reference evidence="1 2" key="1">
    <citation type="submission" date="2014-12" db="EMBL/GenBank/DDBJ databases">
        <title>Partial genome sequence of Streptococcus constellatus KCOM 1650 (= ChDC B144).</title>
        <authorList>
            <person name="Kook J.-K."/>
            <person name="Park S.-N."/>
            <person name="Lim Y.K."/>
            <person name="Jo E."/>
        </authorList>
    </citation>
    <scope>NUCLEOTIDE SEQUENCE [LARGE SCALE GENOMIC DNA]</scope>
    <source>
        <strain evidence="1 2">KCOM 1650</strain>
    </source>
</reference>